<keyword evidence="5 6" id="KW-0408">Iron</keyword>
<keyword evidence="4" id="KW-0249">Electron transport</keyword>
<keyword evidence="3 6" id="KW-0479">Metal-binding</keyword>
<dbReference type="PANTHER" id="PTHR19328:SF75">
    <property type="entry name" value="ALDOSE SUGAR DEHYDROGENASE YLII"/>
    <property type="match status" value="1"/>
</dbReference>
<feature type="domain" description="Cytochrome c" evidence="7">
    <location>
        <begin position="42"/>
        <end position="121"/>
    </location>
</feature>
<dbReference type="Proteomes" id="UP001595478">
    <property type="component" value="Unassembled WGS sequence"/>
</dbReference>
<dbReference type="InterPro" id="IPR036909">
    <property type="entry name" value="Cyt_c-like_dom_sf"/>
</dbReference>
<evidence type="ECO:0000313" key="9">
    <source>
        <dbReference type="Proteomes" id="UP001595478"/>
    </source>
</evidence>
<organism evidence="8 9">
    <name type="scientific">Agaribacter flavus</name>
    <dbReference type="NCBI Taxonomy" id="1902781"/>
    <lineage>
        <taxon>Bacteria</taxon>
        <taxon>Pseudomonadati</taxon>
        <taxon>Pseudomonadota</taxon>
        <taxon>Gammaproteobacteria</taxon>
        <taxon>Alteromonadales</taxon>
        <taxon>Alteromonadaceae</taxon>
        <taxon>Agaribacter</taxon>
    </lineage>
</organism>
<dbReference type="Pfam" id="PF07995">
    <property type="entry name" value="GSDH"/>
    <property type="match status" value="1"/>
</dbReference>
<dbReference type="InterPro" id="IPR011041">
    <property type="entry name" value="Quinoprot_gluc/sorb_DH_b-prop"/>
</dbReference>
<evidence type="ECO:0000256" key="2">
    <source>
        <dbReference type="ARBA" id="ARBA00022617"/>
    </source>
</evidence>
<dbReference type="Gene3D" id="2.120.10.30">
    <property type="entry name" value="TolB, C-terminal domain"/>
    <property type="match status" value="1"/>
</dbReference>
<sequence>MTVTTFLSNNQPHSPLSAKFIQSSKIAVASLALFFGLSGLSHAQEKVEALYQANCASCHGAKLAGGMADSLLNDKWLKDGSPASLTQIIKKGAANYGMPAWESALSDEQIRSLVIYINEQRYKIAREASKGDTQAKTITSLGHTFNIETLHVADSILWALEHLPDGSMLATQRNGELLHISTSGELINKVKNLPAIWQNGQGGLLDITLHPNFDKNGWIYLSYASSKDGKNGTTKIARGRVKDNTWVDHEDIFVVADEAHTSSRRHFGSRIVFSEGYVYFGFGDRGDRPSAQDMSLPNGKVFRLHDDGRIPEDNPFMAQKDALPGIWSVGHRNPQGMVVEPSSGRIWQSEHGPRGGDEVNVIHKGANYGWPVITYGMNYNGTPITHLTEKEGMEQPKHYWVPSIAVAGIDFYDGDMFTQWKGKMLVGGMGIQELQLLTTQGEKVEKVERILSDRGRIRDVSVASDGAIILVVTIDGKGHVLRLSV</sequence>
<dbReference type="Gene3D" id="1.10.760.10">
    <property type="entry name" value="Cytochrome c-like domain"/>
    <property type="match status" value="1"/>
</dbReference>
<dbReference type="Pfam" id="PF13442">
    <property type="entry name" value="Cytochrome_CBB3"/>
    <property type="match status" value="1"/>
</dbReference>
<keyword evidence="2 6" id="KW-0349">Heme</keyword>
<name>A0ABV7FS29_9ALTE</name>
<evidence type="ECO:0000256" key="4">
    <source>
        <dbReference type="ARBA" id="ARBA00022982"/>
    </source>
</evidence>
<dbReference type="RefSeq" id="WP_376921279.1">
    <property type="nucleotide sequence ID" value="NZ_JBHRSW010000047.1"/>
</dbReference>
<evidence type="ECO:0000256" key="3">
    <source>
        <dbReference type="ARBA" id="ARBA00022723"/>
    </source>
</evidence>
<evidence type="ECO:0000256" key="6">
    <source>
        <dbReference type="PROSITE-ProRule" id="PRU00433"/>
    </source>
</evidence>
<evidence type="ECO:0000259" key="7">
    <source>
        <dbReference type="PROSITE" id="PS51007"/>
    </source>
</evidence>
<dbReference type="SUPFAM" id="SSF46626">
    <property type="entry name" value="Cytochrome c"/>
    <property type="match status" value="1"/>
</dbReference>
<dbReference type="PRINTS" id="PR00605">
    <property type="entry name" value="CYTCHROMECIC"/>
</dbReference>
<dbReference type="InterPro" id="IPR012938">
    <property type="entry name" value="Glc/Sorbosone_DH"/>
</dbReference>
<comment type="caution">
    <text evidence="8">The sequence shown here is derived from an EMBL/GenBank/DDBJ whole genome shotgun (WGS) entry which is preliminary data.</text>
</comment>
<dbReference type="InterPro" id="IPR008168">
    <property type="entry name" value="Cyt_C_IC"/>
</dbReference>
<accession>A0ABV7FS29</accession>
<reference evidence="9" key="1">
    <citation type="journal article" date="2019" name="Int. J. Syst. Evol. Microbiol.">
        <title>The Global Catalogue of Microorganisms (GCM) 10K type strain sequencing project: providing services to taxonomists for standard genome sequencing and annotation.</title>
        <authorList>
            <consortium name="The Broad Institute Genomics Platform"/>
            <consortium name="The Broad Institute Genome Sequencing Center for Infectious Disease"/>
            <person name="Wu L."/>
            <person name="Ma J."/>
        </authorList>
    </citation>
    <scope>NUCLEOTIDE SEQUENCE [LARGE SCALE GENOMIC DNA]</scope>
    <source>
        <strain evidence="9">KCTC 52473</strain>
    </source>
</reference>
<dbReference type="PANTHER" id="PTHR19328">
    <property type="entry name" value="HEDGEHOG-INTERACTING PROTEIN"/>
    <property type="match status" value="1"/>
</dbReference>
<dbReference type="PROSITE" id="PS51007">
    <property type="entry name" value="CYTC"/>
    <property type="match status" value="1"/>
</dbReference>
<keyword evidence="1" id="KW-0813">Transport</keyword>
<dbReference type="InterPro" id="IPR009056">
    <property type="entry name" value="Cyt_c-like_dom"/>
</dbReference>
<gene>
    <name evidence="8" type="ORF">ACFOHL_16195</name>
</gene>
<evidence type="ECO:0000256" key="5">
    <source>
        <dbReference type="ARBA" id="ARBA00023004"/>
    </source>
</evidence>
<proteinExistence type="predicted"/>
<dbReference type="EMBL" id="JBHRSW010000047">
    <property type="protein sequence ID" value="MFC3123164.1"/>
    <property type="molecule type" value="Genomic_DNA"/>
</dbReference>
<keyword evidence="9" id="KW-1185">Reference proteome</keyword>
<dbReference type="SUPFAM" id="SSF50952">
    <property type="entry name" value="Soluble quinoprotein glucose dehydrogenase"/>
    <property type="match status" value="1"/>
</dbReference>
<evidence type="ECO:0000256" key="1">
    <source>
        <dbReference type="ARBA" id="ARBA00022448"/>
    </source>
</evidence>
<dbReference type="InterPro" id="IPR011042">
    <property type="entry name" value="6-blade_b-propeller_TolB-like"/>
</dbReference>
<evidence type="ECO:0000313" key="8">
    <source>
        <dbReference type="EMBL" id="MFC3123164.1"/>
    </source>
</evidence>
<protein>
    <submittedName>
        <fullName evidence="8">PQQ-dependent sugar dehydrogenase</fullName>
    </submittedName>
</protein>